<sequence length="769" mass="85818">MNSSSKMEITPMMLATDLDGTFLAGDPDNRQRLYQLINAHPGITLVFVTGRGLEVVVPLLSDPAIPRPDYIICDVGATLVDGETLQPVYPVQSEIEQRWPGEQVVAQRMAGFPGLERQEVPQQRRCSWFCEPGAVTERVHKAADELGCDLLFSAGMYLDCLPKGVNKGSTLRRLVEHLGESMDRVLVAGDTLNDLSMYEQGFMGVCVGESEQGLLDATADRAKVLHARLSGCGGILEAVSHFGFLGPLGVDSELRDLQIKGKADLVMVYHRLPYEEVIEDGKLVRRPPTSPNGILPTLLSFFGGDQPGSWVAWSIHDPRQREAFEVHTKVDAERYPNLVAARVALTKDDVDVFYKRFSKEAFWPTLHTFWERAVFREEDWAVFLKVNRLFAERTAAEAAEGAVVWLHDYNLWMVPAFLRSLRPDLNIAFFHHTYFPSADVFNVLPWRREIIGSLLQCDYIGFHIPRQAENFVDVARGVAPLEVLEEKGCAPRYLTYGCAVGLDRMTSCISVHGREIGLGAHPVGLDIGRVQNVIDSDHCQQLIGELREQLQGVRVVLSVERLDYTKGTYAKLLAFEALLDAHPELIGKVTLITICVPAAREMTVYDELISQIEQAVGRINGRFSRVGWTPVQFFYRAVPFEDLVAYYLMADVMWITPLRDGLNLVAKEYVATQGLCQGSGVLVLSEFAGAAAELHGALLTNPHDPHDLRDTLYIGLTLGKAERLARLRELFGVVQYNDIRRWGDEFLQAVRQRREAASALEADEVGEVA</sequence>
<dbReference type="GO" id="GO:0003825">
    <property type="term" value="F:alpha,alpha-trehalose-phosphate synthase (UDP-forming) activity"/>
    <property type="evidence" value="ECO:0007669"/>
    <property type="project" value="TreeGrafter"/>
</dbReference>
<dbReference type="PANTHER" id="PTHR10788">
    <property type="entry name" value="TREHALOSE-6-PHOSPHATE SYNTHASE"/>
    <property type="match status" value="1"/>
</dbReference>
<reference evidence="3 4" key="1">
    <citation type="submission" date="2016-10" db="EMBL/GenBank/DDBJ databases">
        <authorList>
            <person name="Varghese N."/>
            <person name="Submissions S."/>
        </authorList>
    </citation>
    <scope>NUCLEOTIDE SEQUENCE [LARGE SCALE GENOMIC DNA]</scope>
    <source>
        <strain evidence="3 4">CECT 8317</strain>
    </source>
</reference>
<keyword evidence="4" id="KW-1185">Reference proteome</keyword>
<dbReference type="SUPFAM" id="SSF56784">
    <property type="entry name" value="HAD-like"/>
    <property type="match status" value="1"/>
</dbReference>
<dbReference type="InterPro" id="IPR006380">
    <property type="entry name" value="SPP-like_dom"/>
</dbReference>
<dbReference type="PANTHER" id="PTHR10788:SF106">
    <property type="entry name" value="BCDNA.GH08860"/>
    <property type="match status" value="1"/>
</dbReference>
<organism evidence="3 4">
    <name type="scientific">Halopseudomonas aestusnigri</name>
    <dbReference type="NCBI Taxonomy" id="857252"/>
    <lineage>
        <taxon>Bacteria</taxon>
        <taxon>Pseudomonadati</taxon>
        <taxon>Pseudomonadota</taxon>
        <taxon>Gammaproteobacteria</taxon>
        <taxon>Pseudomonadales</taxon>
        <taxon>Pseudomonadaceae</taxon>
        <taxon>Halopseudomonas</taxon>
    </lineage>
</organism>
<dbReference type="Pfam" id="PF05116">
    <property type="entry name" value="S6PP"/>
    <property type="match status" value="1"/>
</dbReference>
<proteinExistence type="inferred from homology"/>
<dbReference type="AlphaFoldDB" id="A0AAQ1G8K9"/>
<accession>A0AAQ1G8K9</accession>
<dbReference type="InterPro" id="IPR001830">
    <property type="entry name" value="Glyco_trans_20"/>
</dbReference>
<dbReference type="Gene3D" id="3.90.1070.10">
    <property type="match status" value="1"/>
</dbReference>
<dbReference type="CDD" id="cd03788">
    <property type="entry name" value="GT20_TPS"/>
    <property type="match status" value="1"/>
</dbReference>
<dbReference type="Proteomes" id="UP000243518">
    <property type="component" value="Unassembled WGS sequence"/>
</dbReference>
<protein>
    <submittedName>
        <fullName evidence="3">Glucosylglycerol-phosphate synthase</fullName>
    </submittedName>
</protein>
<dbReference type="InterPro" id="IPR023214">
    <property type="entry name" value="HAD_sf"/>
</dbReference>
<evidence type="ECO:0000256" key="1">
    <source>
        <dbReference type="ARBA" id="ARBA00008799"/>
    </source>
</evidence>
<dbReference type="Gene3D" id="3.40.50.1000">
    <property type="entry name" value="HAD superfamily/HAD-like"/>
    <property type="match status" value="1"/>
</dbReference>
<dbReference type="SFLD" id="SFLDG01140">
    <property type="entry name" value="C2.B:_Phosphomannomutase_and_P"/>
    <property type="match status" value="1"/>
</dbReference>
<feature type="domain" description="Sucrose phosphatase-like" evidence="2">
    <location>
        <begin position="11"/>
        <end position="243"/>
    </location>
</feature>
<comment type="caution">
    <text evidence="3">The sequence shown here is derived from an EMBL/GenBank/DDBJ whole genome shotgun (WGS) entry which is preliminary data.</text>
</comment>
<dbReference type="InterPro" id="IPR012764">
    <property type="entry name" value="Gluc_glyc_Psyn"/>
</dbReference>
<comment type="similarity">
    <text evidence="1">Belongs to the glycosyltransferase 20 family.</text>
</comment>
<gene>
    <name evidence="3" type="ORF">SAMN05216586_11035</name>
</gene>
<evidence type="ECO:0000259" key="2">
    <source>
        <dbReference type="Pfam" id="PF05116"/>
    </source>
</evidence>
<dbReference type="GO" id="GO:0051473">
    <property type="term" value="P:glucosylglycerol biosynthetic process"/>
    <property type="evidence" value="ECO:0007669"/>
    <property type="project" value="InterPro"/>
</dbReference>
<dbReference type="SFLD" id="SFLDS00003">
    <property type="entry name" value="Haloacid_Dehalogenase"/>
    <property type="match status" value="1"/>
</dbReference>
<dbReference type="Pfam" id="PF00982">
    <property type="entry name" value="Glyco_transf_20"/>
    <property type="match status" value="1"/>
</dbReference>
<dbReference type="InterPro" id="IPR036412">
    <property type="entry name" value="HAD-like_sf"/>
</dbReference>
<name>A0AAQ1G8K9_9GAMM</name>
<dbReference type="Gene3D" id="3.40.50.2000">
    <property type="entry name" value="Glycogen Phosphorylase B"/>
    <property type="match status" value="2"/>
</dbReference>
<dbReference type="EMBL" id="FNVE01000010">
    <property type="protein sequence ID" value="SEG57265.1"/>
    <property type="molecule type" value="Genomic_DNA"/>
</dbReference>
<dbReference type="SFLD" id="SFLDG01141">
    <property type="entry name" value="C2.B.1:_Sucrose_Phosphatase_Li"/>
    <property type="match status" value="1"/>
</dbReference>
<evidence type="ECO:0000313" key="3">
    <source>
        <dbReference type="EMBL" id="SEG57265.1"/>
    </source>
</evidence>
<dbReference type="NCBIfam" id="TIGR02398">
    <property type="entry name" value="gluc_glyc_Psyn"/>
    <property type="match status" value="1"/>
</dbReference>
<evidence type="ECO:0000313" key="4">
    <source>
        <dbReference type="Proteomes" id="UP000243518"/>
    </source>
</evidence>
<dbReference type="GO" id="GO:0005992">
    <property type="term" value="P:trehalose biosynthetic process"/>
    <property type="evidence" value="ECO:0007669"/>
    <property type="project" value="InterPro"/>
</dbReference>
<dbReference type="SUPFAM" id="SSF53756">
    <property type="entry name" value="UDP-Glycosyltransferase/glycogen phosphorylase"/>
    <property type="match status" value="1"/>
</dbReference>